<comment type="caution">
    <text evidence="2">The sequence shown here is derived from an EMBL/GenBank/DDBJ whole genome shotgun (WGS) entry which is preliminary data.</text>
</comment>
<dbReference type="AlphaFoldDB" id="A0A0V0T5T3"/>
<feature type="compositionally biased region" description="Basic and acidic residues" evidence="1">
    <location>
        <begin position="261"/>
        <end position="281"/>
    </location>
</feature>
<dbReference type="Proteomes" id="UP000055048">
    <property type="component" value="Unassembled WGS sequence"/>
</dbReference>
<accession>A0A0V0T5T3</accession>
<dbReference type="STRING" id="144512.A0A0V0T5T3"/>
<evidence type="ECO:0000313" key="3">
    <source>
        <dbReference type="Proteomes" id="UP000055048"/>
    </source>
</evidence>
<dbReference type="EMBL" id="JYDJ01000578">
    <property type="protein sequence ID" value="KRX34378.1"/>
    <property type="molecule type" value="Genomic_DNA"/>
</dbReference>
<reference evidence="2 3" key="1">
    <citation type="submission" date="2015-01" db="EMBL/GenBank/DDBJ databases">
        <title>Evolution of Trichinella species and genotypes.</title>
        <authorList>
            <person name="Korhonen P.K."/>
            <person name="Edoardo P."/>
            <person name="Giuseppe L.R."/>
            <person name="Gasser R.B."/>
        </authorList>
    </citation>
    <scope>NUCLEOTIDE SEQUENCE [LARGE SCALE GENOMIC DNA]</scope>
    <source>
        <strain evidence="2">ISS417</strain>
    </source>
</reference>
<feature type="region of interest" description="Disordered" evidence="1">
    <location>
        <begin position="249"/>
        <end position="285"/>
    </location>
</feature>
<gene>
    <name evidence="2" type="ORF">T05_16350</name>
</gene>
<proteinExistence type="predicted"/>
<protein>
    <submittedName>
        <fullName evidence="2">Uncharacterized protein</fullName>
    </submittedName>
</protein>
<keyword evidence="3" id="KW-1185">Reference proteome</keyword>
<evidence type="ECO:0000313" key="2">
    <source>
        <dbReference type="EMBL" id="KRX34378.1"/>
    </source>
</evidence>
<organism evidence="2 3">
    <name type="scientific">Trichinella murrelli</name>
    <dbReference type="NCBI Taxonomy" id="144512"/>
    <lineage>
        <taxon>Eukaryota</taxon>
        <taxon>Metazoa</taxon>
        <taxon>Ecdysozoa</taxon>
        <taxon>Nematoda</taxon>
        <taxon>Enoplea</taxon>
        <taxon>Dorylaimia</taxon>
        <taxon>Trichinellida</taxon>
        <taxon>Trichinellidae</taxon>
        <taxon>Trichinella</taxon>
    </lineage>
</organism>
<name>A0A0V0T5T3_9BILA</name>
<sequence length="391" mass="43509">MSCAAVIPSFLFCHSPTSSTNGERGRIDGPEWARPPEILTMLLNVETCFEHMEMYFRADRIAAERRASLVQYHTDEEVLGVMRAMHVQVSDVCDGLKSSLFKAFGVRTGSERFSTEFFRRKEKQSESVRVYVGHLRLLFPKAFRGLSGAADKILLQQFKAGLSVNAVKTAVLRSRTDSFAEAIEVAAGEERARVSSVKADGDQEDLQPDVEIPEARAATVTTRKEVGEELAEVVRQLKQLLMTDIPAVAKRAPPQQRRRWEKKDRRTDCRASPHPPDDRTSKVSSTARTFPLVVIRSPEIETPTVEGSVGGVRYNMLVDTWSAVTPANEKFMWGSKTLWDVPKPAIHLETASGGELQITNACVTEIILGGLVTVRHIVLCVNRLSQEILFG</sequence>
<evidence type="ECO:0000256" key="1">
    <source>
        <dbReference type="SAM" id="MobiDB-lite"/>
    </source>
</evidence>